<keyword evidence="5 7" id="KW-1133">Transmembrane helix</keyword>
<dbReference type="GO" id="GO:0008381">
    <property type="term" value="F:mechanosensitive monoatomic ion channel activity"/>
    <property type="evidence" value="ECO:0007669"/>
    <property type="project" value="InterPro"/>
</dbReference>
<dbReference type="AlphaFoldDB" id="A0A1H0W7Q6"/>
<evidence type="ECO:0000256" key="6">
    <source>
        <dbReference type="ARBA" id="ARBA00023136"/>
    </source>
</evidence>
<evidence type="ECO:0000256" key="3">
    <source>
        <dbReference type="ARBA" id="ARBA00022475"/>
    </source>
</evidence>
<dbReference type="InterPro" id="IPR011014">
    <property type="entry name" value="MscS_channel_TM-2"/>
</dbReference>
<dbReference type="EMBL" id="JACKWY010000003">
    <property type="protein sequence ID" value="MBB6714553.1"/>
    <property type="molecule type" value="Genomic_DNA"/>
</dbReference>
<feature type="transmembrane region" description="Helical" evidence="7">
    <location>
        <begin position="12"/>
        <end position="35"/>
    </location>
</feature>
<dbReference type="Proteomes" id="UP000585258">
    <property type="component" value="Unassembled WGS sequence"/>
</dbReference>
<keyword evidence="12" id="KW-1185">Reference proteome</keyword>
<keyword evidence="4 7" id="KW-0812">Transmembrane</keyword>
<dbReference type="PANTHER" id="PTHR30221:SF1">
    <property type="entry name" value="SMALL-CONDUCTANCE MECHANOSENSITIVE CHANNEL"/>
    <property type="match status" value="1"/>
</dbReference>
<dbReference type="RefSeq" id="WP_089973795.1">
    <property type="nucleotide sequence ID" value="NZ_FNJM01000038.1"/>
</dbReference>
<dbReference type="Proteomes" id="UP000198597">
    <property type="component" value="Unassembled WGS sequence"/>
</dbReference>
<comment type="subcellular location">
    <subcellularLocation>
        <location evidence="1">Cell membrane</location>
        <topology evidence="1">Multi-pass membrane protein</topology>
    </subcellularLocation>
</comment>
<dbReference type="InterPro" id="IPR011066">
    <property type="entry name" value="MscS_channel_C_sf"/>
</dbReference>
<evidence type="ECO:0000256" key="4">
    <source>
        <dbReference type="ARBA" id="ARBA00022692"/>
    </source>
</evidence>
<evidence type="ECO:0000256" key="2">
    <source>
        <dbReference type="ARBA" id="ARBA00008017"/>
    </source>
</evidence>
<evidence type="ECO:0000313" key="10">
    <source>
        <dbReference type="EMBL" id="MBB6714553.1"/>
    </source>
</evidence>
<dbReference type="STRING" id="94869.SAMN04488529_1384"/>
<dbReference type="InterPro" id="IPR045275">
    <property type="entry name" value="MscS_archaea/bacteria_type"/>
</dbReference>
<protein>
    <submittedName>
        <fullName evidence="10">Mechanosensitive ion channel</fullName>
    </submittedName>
    <submittedName>
        <fullName evidence="11">Small conductance mechanosensitive channel</fullName>
    </submittedName>
</protein>
<reference evidence="10 13" key="2">
    <citation type="submission" date="2020-08" db="EMBL/GenBank/DDBJ databases">
        <title>Clostridia isolated from Swiss meat.</title>
        <authorList>
            <person name="Wambui J."/>
            <person name="Stevens M.J.A."/>
            <person name="Stephan R."/>
        </authorList>
    </citation>
    <scope>NUCLEOTIDE SEQUENCE [LARGE SCALE GENOMIC DNA]</scope>
    <source>
        <strain evidence="10 13">CM001</strain>
    </source>
</reference>
<keyword evidence="3" id="KW-1003">Cell membrane</keyword>
<feature type="transmembrane region" description="Helical" evidence="7">
    <location>
        <begin position="87"/>
        <end position="117"/>
    </location>
</feature>
<feature type="domain" description="Mechanosensitive ion channel MscS" evidence="8">
    <location>
        <begin position="104"/>
        <end position="169"/>
    </location>
</feature>
<evidence type="ECO:0000259" key="8">
    <source>
        <dbReference type="Pfam" id="PF00924"/>
    </source>
</evidence>
<dbReference type="SUPFAM" id="SSF82689">
    <property type="entry name" value="Mechanosensitive channel protein MscS (YggB), C-terminal domain"/>
    <property type="match status" value="1"/>
</dbReference>
<name>A0A1H0W7Q6_9CLOT</name>
<dbReference type="Gene3D" id="3.30.70.100">
    <property type="match status" value="1"/>
</dbReference>
<organism evidence="11 12">
    <name type="scientific">Clostridium gasigenes</name>
    <dbReference type="NCBI Taxonomy" id="94869"/>
    <lineage>
        <taxon>Bacteria</taxon>
        <taxon>Bacillati</taxon>
        <taxon>Bacillota</taxon>
        <taxon>Clostridia</taxon>
        <taxon>Eubacteriales</taxon>
        <taxon>Clostridiaceae</taxon>
        <taxon>Clostridium</taxon>
    </lineage>
</organism>
<dbReference type="SUPFAM" id="SSF82861">
    <property type="entry name" value="Mechanosensitive channel protein MscS (YggB), transmembrane region"/>
    <property type="match status" value="1"/>
</dbReference>
<dbReference type="Gene3D" id="1.10.287.1260">
    <property type="match status" value="1"/>
</dbReference>
<evidence type="ECO:0000313" key="11">
    <source>
        <dbReference type="EMBL" id="SDP86613.1"/>
    </source>
</evidence>
<dbReference type="SUPFAM" id="SSF50182">
    <property type="entry name" value="Sm-like ribonucleoproteins"/>
    <property type="match status" value="1"/>
</dbReference>
<dbReference type="InterPro" id="IPR010920">
    <property type="entry name" value="LSM_dom_sf"/>
</dbReference>
<comment type="similarity">
    <text evidence="2">Belongs to the MscS (TC 1.A.23) family.</text>
</comment>
<evidence type="ECO:0000313" key="12">
    <source>
        <dbReference type="Proteomes" id="UP000198597"/>
    </source>
</evidence>
<dbReference type="Gene3D" id="2.30.30.60">
    <property type="match status" value="1"/>
</dbReference>
<dbReference type="InterPro" id="IPR049278">
    <property type="entry name" value="MS_channel_C"/>
</dbReference>
<dbReference type="InterPro" id="IPR006685">
    <property type="entry name" value="MscS_channel_2nd"/>
</dbReference>
<proteinExistence type="inferred from homology"/>
<accession>A0A1H0W7Q6</accession>
<dbReference type="PROSITE" id="PS01246">
    <property type="entry name" value="UPF0003"/>
    <property type="match status" value="1"/>
</dbReference>
<dbReference type="Pfam" id="PF00924">
    <property type="entry name" value="MS_channel_2nd"/>
    <property type="match status" value="1"/>
</dbReference>
<dbReference type="PANTHER" id="PTHR30221">
    <property type="entry name" value="SMALL-CONDUCTANCE MECHANOSENSITIVE CHANNEL"/>
    <property type="match status" value="1"/>
</dbReference>
<dbReference type="Pfam" id="PF21082">
    <property type="entry name" value="MS_channel_3rd"/>
    <property type="match status" value="1"/>
</dbReference>
<sequence length="268" mass="29646">MDITKISEQIIFWASTNGLKLIIGLISLFIGFKLINKVIIGFRSILEKQNVEATLITFLDGLCESIMKILLVIFILGYIGIPTTGFAALIASAGLAVGLALQGSLSNFAGGVILLFIKPFKVGDYIEANGRSGTVESIKIFYTNLVTNDNKSIVIPNGTLSNGIVVNYTAKDTRRVDLVFAVAYTADILHVKKVLTEIVNKHNLILNVPEPFIAINEHGSSSVNFVLRAWCKTEDYLTVYFDLLEKVKIKFDNEEIDIPYPQMDIHMK</sequence>
<evidence type="ECO:0000259" key="9">
    <source>
        <dbReference type="Pfam" id="PF21082"/>
    </source>
</evidence>
<evidence type="ECO:0000256" key="7">
    <source>
        <dbReference type="SAM" id="Phobius"/>
    </source>
</evidence>
<evidence type="ECO:0000313" key="13">
    <source>
        <dbReference type="Proteomes" id="UP000585258"/>
    </source>
</evidence>
<keyword evidence="6 7" id="KW-0472">Membrane</keyword>
<dbReference type="InterPro" id="IPR006686">
    <property type="entry name" value="MscS_channel_CS"/>
</dbReference>
<dbReference type="GO" id="GO:0005886">
    <property type="term" value="C:plasma membrane"/>
    <property type="evidence" value="ECO:0007669"/>
    <property type="project" value="UniProtKB-SubCell"/>
</dbReference>
<dbReference type="InterPro" id="IPR023408">
    <property type="entry name" value="MscS_beta-dom_sf"/>
</dbReference>
<feature type="domain" description="Mechanosensitive ion channel MscS C-terminal" evidence="9">
    <location>
        <begin position="176"/>
        <end position="258"/>
    </location>
</feature>
<evidence type="ECO:0000256" key="1">
    <source>
        <dbReference type="ARBA" id="ARBA00004651"/>
    </source>
</evidence>
<dbReference type="EMBL" id="FNJM01000038">
    <property type="protein sequence ID" value="SDP86613.1"/>
    <property type="molecule type" value="Genomic_DNA"/>
</dbReference>
<evidence type="ECO:0000256" key="5">
    <source>
        <dbReference type="ARBA" id="ARBA00022989"/>
    </source>
</evidence>
<dbReference type="OrthoDB" id="9809206at2"/>
<feature type="transmembrane region" description="Helical" evidence="7">
    <location>
        <begin position="55"/>
        <end position="81"/>
    </location>
</feature>
<gene>
    <name evidence="10" type="ORF">H7E68_07385</name>
    <name evidence="11" type="ORF">SAMN04488529_1384</name>
</gene>
<reference evidence="11 12" key="1">
    <citation type="submission" date="2016-10" db="EMBL/GenBank/DDBJ databases">
        <authorList>
            <person name="de Groot N.N."/>
        </authorList>
    </citation>
    <scope>NUCLEOTIDE SEQUENCE [LARGE SCALE GENOMIC DNA]</scope>
    <source>
        <strain evidence="11 12">DSM 12272</strain>
    </source>
</reference>